<feature type="domain" description="Alpha-D-phosphohexomutase alpha/beta/alpha" evidence="11">
    <location>
        <begin position="53"/>
        <end position="192"/>
    </location>
</feature>
<comment type="subcellular location">
    <subcellularLocation>
        <location evidence="2">Cytoplasm</location>
    </subcellularLocation>
</comment>
<evidence type="ECO:0000256" key="4">
    <source>
        <dbReference type="ARBA" id="ARBA00022490"/>
    </source>
</evidence>
<dbReference type="InterPro" id="IPR005845">
    <property type="entry name" value="A-D-PHexomutase_a/b/a-II"/>
</dbReference>
<keyword evidence="7" id="KW-0479">Metal-binding</keyword>
<dbReference type="PANTHER" id="PTHR45745:SF1">
    <property type="entry name" value="PHOSPHOGLUCOMUTASE 2B-RELATED"/>
    <property type="match status" value="1"/>
</dbReference>
<dbReference type="SUPFAM" id="SSF55957">
    <property type="entry name" value="Phosphoglucomutase, C-terminal domain"/>
    <property type="match status" value="1"/>
</dbReference>
<keyword evidence="5" id="KW-0313">Glucose metabolism</keyword>
<dbReference type="InterPro" id="IPR036900">
    <property type="entry name" value="A-D-PHexomutase_C_sf"/>
</dbReference>
<evidence type="ECO:0000259" key="11">
    <source>
        <dbReference type="Pfam" id="PF02878"/>
    </source>
</evidence>
<sequence>MAQQKKSTGNQELDAKIEQWMLWDKNEQTRSEINDLLEKQNIAELKKCLLKRISFGTAGLRAKMGAGFAYMNELIIIQATQGILRYLEADDCEKLKAKGVVVGYDGRYNSLRFAQLVANIYVRAGVPVYLYSRMCPTPYVPYAVSYYGCRCGVMVTASHNPKEDNGYKVYWNNGAQIVSPYEKYLSDSIDNNLEPWSTSWDTSVLKDNPLVRDPYETVYTEYNKDLESLCFHKTQNQKTPLKFTYTAMHGVGYPFTSRSLEVFGFSPPIPVKEQVEADPDFPTVKYPNPEEGEGALKLAMKTADEHQSSIILANDPDADRLAVAEKVDGKWKIFTGNELGALFGWWLVKCYKENHPNKSMSDVYMLSSTVSSKILKAIANKENLNFVETLTGFKWMGSESYKLINQGKCVLFAFEEAIGFMCGSKVLDKDGVSAAAVIAEMASYVHQAGRNLNDQLEQVYSTYGHHLSINSYFLSYDSSATDQMFADLRNYQGTGTHPKSCGPYAISGIRDLTVGYDSNTEDGVPLLPTSKSSHVITFTFECGCIATLRTSGTEPKIKYYTEHCPKPDRGLGKADVMKELQDIVKCIEKYFYQPEKYGFVART</sequence>
<dbReference type="OMA" id="HGTSNKP"/>
<evidence type="ECO:0000256" key="1">
    <source>
        <dbReference type="ARBA" id="ARBA00001946"/>
    </source>
</evidence>
<dbReference type="GO" id="GO:0005634">
    <property type="term" value="C:nucleus"/>
    <property type="evidence" value="ECO:0007669"/>
    <property type="project" value="TreeGrafter"/>
</dbReference>
<evidence type="ECO:0000256" key="6">
    <source>
        <dbReference type="ARBA" id="ARBA00022553"/>
    </source>
</evidence>
<evidence type="ECO:0008006" key="15">
    <source>
        <dbReference type="Google" id="ProtNLM"/>
    </source>
</evidence>
<dbReference type="OrthoDB" id="8300170at2759"/>
<evidence type="ECO:0000259" key="12">
    <source>
        <dbReference type="Pfam" id="PF02879"/>
    </source>
</evidence>
<comment type="similarity">
    <text evidence="3">Belongs to the phosphohexose mutase family.</text>
</comment>
<dbReference type="InterPro" id="IPR005846">
    <property type="entry name" value="A-D-PHexomutase_a/b/a-III"/>
</dbReference>
<comment type="cofactor">
    <cofactor evidence="1">
        <name>Mg(2+)</name>
        <dbReference type="ChEBI" id="CHEBI:18420"/>
    </cofactor>
</comment>
<organism evidence="14">
    <name type="scientific">Octopus bimaculoides</name>
    <name type="common">California two-spotted octopus</name>
    <dbReference type="NCBI Taxonomy" id="37653"/>
    <lineage>
        <taxon>Eukaryota</taxon>
        <taxon>Metazoa</taxon>
        <taxon>Spiralia</taxon>
        <taxon>Lophotrochozoa</taxon>
        <taxon>Mollusca</taxon>
        <taxon>Cephalopoda</taxon>
        <taxon>Coleoidea</taxon>
        <taxon>Octopodiformes</taxon>
        <taxon>Octopoda</taxon>
        <taxon>Incirrata</taxon>
        <taxon>Octopodidae</taxon>
        <taxon>Octopus</taxon>
    </lineage>
</organism>
<reference evidence="14" key="1">
    <citation type="submission" date="2015-07" db="EMBL/GenBank/DDBJ databases">
        <title>MeaNS - Measles Nucleotide Surveillance Program.</title>
        <authorList>
            <person name="Tran T."/>
            <person name="Druce J."/>
        </authorList>
    </citation>
    <scope>NUCLEOTIDE SEQUENCE</scope>
    <source>
        <strain evidence="14">UCB-OBI-ISO-001</strain>
        <tissue evidence="14">Gonad</tissue>
    </source>
</reference>
<keyword evidence="9" id="KW-0413">Isomerase</keyword>
<dbReference type="FunFam" id="3.40.120.10:FF:000017">
    <property type="entry name" value="glucose 1,6-bisphosphate synthase"/>
    <property type="match status" value="1"/>
</dbReference>
<protein>
    <recommendedName>
        <fullName evidence="15">Phosphoglucomutase-2</fullName>
    </recommendedName>
</protein>
<proteinExistence type="inferred from homology"/>
<dbReference type="Pfam" id="PF02880">
    <property type="entry name" value="PGM_PMM_III"/>
    <property type="match status" value="1"/>
</dbReference>
<dbReference type="PROSITE" id="PS00710">
    <property type="entry name" value="PGM_PMM"/>
    <property type="match status" value="1"/>
</dbReference>
<dbReference type="GO" id="GO:0000287">
    <property type="term" value="F:magnesium ion binding"/>
    <property type="evidence" value="ECO:0007669"/>
    <property type="project" value="InterPro"/>
</dbReference>
<dbReference type="PRINTS" id="PR00509">
    <property type="entry name" value="PGMPMM"/>
</dbReference>
<accession>A0A0L8HIV4</accession>
<dbReference type="GO" id="GO:0005737">
    <property type="term" value="C:cytoplasm"/>
    <property type="evidence" value="ECO:0007669"/>
    <property type="project" value="UniProtKB-SubCell"/>
</dbReference>
<evidence type="ECO:0000256" key="9">
    <source>
        <dbReference type="ARBA" id="ARBA00023235"/>
    </source>
</evidence>
<dbReference type="SUPFAM" id="SSF53738">
    <property type="entry name" value="Phosphoglucomutase, first 3 domains"/>
    <property type="match status" value="3"/>
</dbReference>
<evidence type="ECO:0000256" key="5">
    <source>
        <dbReference type="ARBA" id="ARBA00022526"/>
    </source>
</evidence>
<keyword evidence="10" id="KW-0119">Carbohydrate metabolism</keyword>
<feature type="domain" description="Alpha-D-phosphohexomutase alpha/beta/alpha" evidence="13">
    <location>
        <begin position="336"/>
        <end position="463"/>
    </location>
</feature>
<name>A0A0L8HIV4_OCTBM</name>
<evidence type="ECO:0000256" key="10">
    <source>
        <dbReference type="ARBA" id="ARBA00023277"/>
    </source>
</evidence>
<feature type="domain" description="Alpha-D-phosphohexomutase alpha/beta/alpha" evidence="12">
    <location>
        <begin position="221"/>
        <end position="326"/>
    </location>
</feature>
<dbReference type="PANTHER" id="PTHR45745">
    <property type="entry name" value="PHOSPHOMANNOMUTASE 45A"/>
    <property type="match status" value="1"/>
</dbReference>
<dbReference type="STRING" id="37653.A0A0L8HIV4"/>
<dbReference type="InterPro" id="IPR005844">
    <property type="entry name" value="A-D-PHexomutase_a/b/a-I"/>
</dbReference>
<dbReference type="FunFam" id="3.40.120.10:FF:000035">
    <property type="entry name" value="Pgm3p"/>
    <property type="match status" value="1"/>
</dbReference>
<dbReference type="EMBL" id="KQ418031">
    <property type="protein sequence ID" value="KOF89193.1"/>
    <property type="molecule type" value="Genomic_DNA"/>
</dbReference>
<dbReference type="KEGG" id="obi:106870409"/>
<dbReference type="GO" id="GO:0006166">
    <property type="term" value="P:purine ribonucleoside salvage"/>
    <property type="evidence" value="ECO:0007669"/>
    <property type="project" value="TreeGrafter"/>
</dbReference>
<dbReference type="AlphaFoldDB" id="A0A0L8HIV4"/>
<evidence type="ECO:0000259" key="13">
    <source>
        <dbReference type="Pfam" id="PF02880"/>
    </source>
</evidence>
<evidence type="ECO:0000313" key="14">
    <source>
        <dbReference type="EMBL" id="KOF89193.1"/>
    </source>
</evidence>
<dbReference type="InterPro" id="IPR005841">
    <property type="entry name" value="Alpha-D-phosphohexomutase_SF"/>
</dbReference>
<evidence type="ECO:0000256" key="7">
    <source>
        <dbReference type="ARBA" id="ARBA00022723"/>
    </source>
</evidence>
<evidence type="ECO:0000256" key="2">
    <source>
        <dbReference type="ARBA" id="ARBA00004496"/>
    </source>
</evidence>
<dbReference type="InterPro" id="IPR016066">
    <property type="entry name" value="A-D-PHexomutase_CS"/>
</dbReference>
<evidence type="ECO:0000256" key="8">
    <source>
        <dbReference type="ARBA" id="ARBA00022842"/>
    </source>
</evidence>
<keyword evidence="4" id="KW-0963">Cytoplasm</keyword>
<dbReference type="Pfam" id="PF02879">
    <property type="entry name" value="PGM_PMM_II"/>
    <property type="match status" value="1"/>
</dbReference>
<dbReference type="CDD" id="cd05799">
    <property type="entry name" value="PGM2"/>
    <property type="match status" value="1"/>
</dbReference>
<dbReference type="Gene3D" id="3.40.120.10">
    <property type="entry name" value="Alpha-D-Glucose-1,6-Bisphosphate, subunit A, domain 3"/>
    <property type="match status" value="3"/>
</dbReference>
<dbReference type="Pfam" id="PF02878">
    <property type="entry name" value="PGM_PMM_I"/>
    <property type="match status" value="1"/>
</dbReference>
<dbReference type="GO" id="GO:0006006">
    <property type="term" value="P:glucose metabolic process"/>
    <property type="evidence" value="ECO:0007669"/>
    <property type="project" value="UniProtKB-KW"/>
</dbReference>
<keyword evidence="6" id="KW-0597">Phosphoprotein</keyword>
<dbReference type="GO" id="GO:0008973">
    <property type="term" value="F:phosphopentomutase activity"/>
    <property type="evidence" value="ECO:0007669"/>
    <property type="project" value="TreeGrafter"/>
</dbReference>
<dbReference type="InterPro" id="IPR016055">
    <property type="entry name" value="A-D-PHexomutase_a/b/a-I/II/III"/>
</dbReference>
<evidence type="ECO:0000256" key="3">
    <source>
        <dbReference type="ARBA" id="ARBA00010231"/>
    </source>
</evidence>
<keyword evidence="8" id="KW-0460">Magnesium</keyword>
<gene>
    <name evidence="14" type="ORF">OCBIM_22013502mg</name>
</gene>